<evidence type="ECO:0000256" key="3">
    <source>
        <dbReference type="ARBA" id="ARBA00022917"/>
    </source>
</evidence>
<protein>
    <recommendedName>
        <fullName evidence="4">Eukaryotic translation initiation factor 3 subunit L</fullName>
        <shortName evidence="4">eIF3l</shortName>
    </recommendedName>
</protein>
<keyword evidence="3 4" id="KW-0648">Protein biosynthesis</keyword>
<comment type="subunit">
    <text evidence="4">Component of the eukaryotic translation initiation factor 3 (eIF-3) complex.</text>
</comment>
<evidence type="ECO:0000256" key="2">
    <source>
        <dbReference type="ARBA" id="ARBA00022540"/>
    </source>
</evidence>
<comment type="subcellular location">
    <subcellularLocation>
        <location evidence="4">Cytoplasm</location>
    </subcellularLocation>
</comment>
<reference evidence="7" key="1">
    <citation type="journal article" date="2018" name="Nat. Microbiol.">
        <title>Leveraging single-cell genomics to expand the fungal tree of life.</title>
        <authorList>
            <person name="Ahrendt S.R."/>
            <person name="Quandt C.A."/>
            <person name="Ciobanu D."/>
            <person name="Clum A."/>
            <person name="Salamov A."/>
            <person name="Andreopoulos B."/>
            <person name="Cheng J.F."/>
            <person name="Woyke T."/>
            <person name="Pelin A."/>
            <person name="Henrissat B."/>
            <person name="Reynolds N.K."/>
            <person name="Benny G.L."/>
            <person name="Smith M.E."/>
            <person name="James T.Y."/>
            <person name="Grigoriev I.V."/>
        </authorList>
    </citation>
    <scope>NUCLEOTIDE SEQUENCE [LARGE SCALE GENOMIC DNA]</scope>
</reference>
<dbReference type="Proteomes" id="UP000267251">
    <property type="component" value="Unassembled WGS sequence"/>
</dbReference>
<name>A0A4P9XZY6_9FUNG</name>
<gene>
    <name evidence="6" type="ORF">BJ684DRAFT_12019</name>
</gene>
<keyword evidence="2 4" id="KW-0396">Initiation factor</keyword>
<evidence type="ECO:0000256" key="4">
    <source>
        <dbReference type="HAMAP-Rule" id="MF_03011"/>
    </source>
</evidence>
<organism evidence="6 7">
    <name type="scientific">Piptocephalis cylindrospora</name>
    <dbReference type="NCBI Taxonomy" id="1907219"/>
    <lineage>
        <taxon>Eukaryota</taxon>
        <taxon>Fungi</taxon>
        <taxon>Fungi incertae sedis</taxon>
        <taxon>Zoopagomycota</taxon>
        <taxon>Zoopagomycotina</taxon>
        <taxon>Zoopagomycetes</taxon>
        <taxon>Zoopagales</taxon>
        <taxon>Piptocephalidaceae</taxon>
        <taxon>Piptocephalis</taxon>
    </lineage>
</organism>
<dbReference type="HAMAP" id="MF_03011">
    <property type="entry name" value="eIF3l"/>
    <property type="match status" value="1"/>
</dbReference>
<dbReference type="GO" id="GO:0001732">
    <property type="term" value="P:formation of cytoplasmic translation initiation complex"/>
    <property type="evidence" value="ECO:0007669"/>
    <property type="project" value="UniProtKB-UniRule"/>
</dbReference>
<dbReference type="GO" id="GO:0016282">
    <property type="term" value="C:eukaryotic 43S preinitiation complex"/>
    <property type="evidence" value="ECO:0007669"/>
    <property type="project" value="UniProtKB-UniRule"/>
</dbReference>
<dbReference type="PROSITE" id="PS50250">
    <property type="entry name" value="PCI"/>
    <property type="match status" value="1"/>
</dbReference>
<dbReference type="GO" id="GO:0033290">
    <property type="term" value="C:eukaryotic 48S preinitiation complex"/>
    <property type="evidence" value="ECO:0007669"/>
    <property type="project" value="UniProtKB-UniRule"/>
</dbReference>
<evidence type="ECO:0000313" key="6">
    <source>
        <dbReference type="EMBL" id="RKP12078.1"/>
    </source>
</evidence>
<evidence type="ECO:0000259" key="5">
    <source>
        <dbReference type="PROSITE" id="PS50250"/>
    </source>
</evidence>
<dbReference type="EMBL" id="KZ988492">
    <property type="protein sequence ID" value="RKP12078.1"/>
    <property type="molecule type" value="Genomic_DNA"/>
</dbReference>
<proteinExistence type="inferred from homology"/>
<accession>A0A4P9XZY6</accession>
<feature type="domain" description="PCI" evidence="5">
    <location>
        <begin position="276"/>
        <end position="476"/>
    </location>
</feature>
<dbReference type="InterPro" id="IPR019382">
    <property type="entry name" value="eIF3l"/>
</dbReference>
<evidence type="ECO:0000256" key="1">
    <source>
        <dbReference type="ARBA" id="ARBA00022490"/>
    </source>
</evidence>
<dbReference type="GO" id="GO:0005852">
    <property type="term" value="C:eukaryotic translation initiation factor 3 complex"/>
    <property type="evidence" value="ECO:0007669"/>
    <property type="project" value="UniProtKB-UniRule"/>
</dbReference>
<dbReference type="GO" id="GO:0003743">
    <property type="term" value="F:translation initiation factor activity"/>
    <property type="evidence" value="ECO:0007669"/>
    <property type="project" value="UniProtKB-UniRule"/>
</dbReference>
<sequence length="503" mass="57927">MLLAQLETTVPEPVRTFIIYFHRCVSEKSLNEIQAAYDQTWPRLTEKFYSSGSWPEAELIAPLVQGDEVFLTLYREVYFRHIYSRLEPNIEQRFHSYENYCTLFNYILNSEGPVPLELPNQWLWDMVDEFIYQFQSFSQWRAQPEGKSEEEVVLLQQNPQVWNTYSVLNVLYSLVQKSAINEQLVAQATEGQDVAEVAGPYGSLPLYRMLGYFSLIGLVRVHCLLGDYVLALKTLDHVDLTRRTGFSRVTACHVTTFYYVSFAYLMIGRHADAVRNFSHILVFMQRAKQYNTRSYQYDLMSRKADQMHALLAMAVALSPARLDEGVHSTIREKFSDQTSRLARGGQEALQAFESLFNYASPKFITPNAPALEEEGGAILFEHQRSIFLTQCRRHLLAPILRSYLRLYTSLGVEKLSVFLDLPVEELRIQLLNLKMAGRQLCWTSGSLLDGERVSGGDLDFSLDQDVIQIAESKVGRRYGDWFLRNCSKFEDLAKNLETHAQSN</sequence>
<dbReference type="Pfam" id="PF10255">
    <property type="entry name" value="Paf67"/>
    <property type="match status" value="1"/>
</dbReference>
<dbReference type="InterPro" id="IPR000717">
    <property type="entry name" value="PCI_dom"/>
</dbReference>
<comment type="function">
    <text evidence="4">Component of the eukaryotic translation initiation factor 3 (eIF-3) complex, which is involved in protein synthesis of a specialized repertoire of mRNAs and, together with other initiation factors, stimulates binding of mRNA and methionyl-tRNAi to the 40S ribosome. The eIF-3 complex specifically targets and initiates translation of a subset of mRNAs involved in cell proliferation.</text>
</comment>
<keyword evidence="7" id="KW-1185">Reference proteome</keyword>
<dbReference type="AlphaFoldDB" id="A0A4P9XZY6"/>
<keyword evidence="1 4" id="KW-0963">Cytoplasm</keyword>
<dbReference type="OrthoDB" id="15082at2759"/>
<comment type="similarity">
    <text evidence="4">Belongs to the eIF-3 subunit L family.</text>
</comment>
<dbReference type="PANTHER" id="PTHR13242">
    <property type="entry name" value="EUKARYOTIC TRANSLATION INITIATION FACTOR 3"/>
    <property type="match status" value="1"/>
</dbReference>
<dbReference type="PANTHER" id="PTHR13242:SF0">
    <property type="entry name" value="EUKARYOTIC TRANSLATION INITIATION FACTOR 3 SUBUNIT L"/>
    <property type="match status" value="1"/>
</dbReference>
<evidence type="ECO:0000313" key="7">
    <source>
        <dbReference type="Proteomes" id="UP000267251"/>
    </source>
</evidence>